<dbReference type="EMBL" id="PECM01000008">
    <property type="protein sequence ID" value="TEA04969.1"/>
    <property type="molecule type" value="Genomic_DNA"/>
</dbReference>
<evidence type="ECO:0000313" key="6">
    <source>
        <dbReference type="Proteomes" id="UP000295685"/>
    </source>
</evidence>
<evidence type="ECO:0000256" key="1">
    <source>
        <dbReference type="SAM" id="MobiDB-lite"/>
    </source>
</evidence>
<dbReference type="OrthoDB" id="4760806at2"/>
<keyword evidence="5" id="KW-1185">Reference proteome</keyword>
<dbReference type="EMBL" id="PECK01000003">
    <property type="protein sequence ID" value="TDZ95872.1"/>
    <property type="molecule type" value="Genomic_DNA"/>
</dbReference>
<dbReference type="Proteomes" id="UP000294844">
    <property type="component" value="Unassembled WGS sequence"/>
</dbReference>
<dbReference type="Pfam" id="PF11738">
    <property type="entry name" value="DUF3298"/>
    <property type="match status" value="1"/>
</dbReference>
<evidence type="ECO:0000259" key="2">
    <source>
        <dbReference type="Pfam" id="PF11738"/>
    </source>
</evidence>
<evidence type="ECO:0000313" key="4">
    <source>
        <dbReference type="EMBL" id="TEA04969.1"/>
    </source>
</evidence>
<name>A0A4R8SGF9_9MYCO</name>
<feature type="compositionally biased region" description="Low complexity" evidence="1">
    <location>
        <begin position="32"/>
        <end position="52"/>
    </location>
</feature>
<dbReference type="Proteomes" id="UP000295685">
    <property type="component" value="Unassembled WGS sequence"/>
</dbReference>
<dbReference type="Gene3D" id="3.30.565.40">
    <property type="entry name" value="Fervidobacterium nodosum Rt17-B1 like"/>
    <property type="match status" value="1"/>
</dbReference>
<accession>A0A4R8SGF9</accession>
<organism evidence="3 6">
    <name type="scientific">Mycobacteroides salmoniphilum</name>
    <dbReference type="NCBI Taxonomy" id="404941"/>
    <lineage>
        <taxon>Bacteria</taxon>
        <taxon>Bacillati</taxon>
        <taxon>Actinomycetota</taxon>
        <taxon>Actinomycetes</taxon>
        <taxon>Mycobacteriales</taxon>
        <taxon>Mycobacteriaceae</taxon>
        <taxon>Mycobacteroides</taxon>
    </lineage>
</organism>
<evidence type="ECO:0000313" key="3">
    <source>
        <dbReference type="EMBL" id="TDZ95872.1"/>
    </source>
</evidence>
<dbReference type="InterPro" id="IPR037126">
    <property type="entry name" value="PdaC/RsiV-like_sf"/>
</dbReference>
<feature type="domain" description="DUF3298" evidence="2">
    <location>
        <begin position="190"/>
        <end position="257"/>
    </location>
</feature>
<protein>
    <submittedName>
        <fullName evidence="3">Immunogenic protein MPT64</fullName>
    </submittedName>
</protein>
<proteinExistence type="predicted"/>
<comment type="caution">
    <text evidence="3">The sequence shown here is derived from an EMBL/GenBank/DDBJ whole genome shotgun (WGS) entry which is preliminary data.</text>
</comment>
<gene>
    <name evidence="4" type="ORF">CCUG60883_02269</name>
    <name evidence="3" type="ORF">CCUG60885_02010</name>
</gene>
<reference evidence="5 6" key="1">
    <citation type="journal article" date="2019" name="Sci. Rep.">
        <title>Extended insight into the Mycobacterium chelonae-abscessus complex through whole genome sequencing of Mycobacterium salmoniphilum outbreak and Mycobacterium salmoniphilum-like strains.</title>
        <authorList>
            <person name="Behra P.R.K."/>
            <person name="Das S."/>
            <person name="Pettersson B.M.F."/>
            <person name="Shirreff L."/>
            <person name="DuCote T."/>
            <person name="Jacobsson K.G."/>
            <person name="Ennis D.G."/>
            <person name="Kirsebom L.A."/>
        </authorList>
    </citation>
    <scope>NUCLEOTIDE SEQUENCE [LARGE SCALE GENOMIC DNA]</scope>
    <source>
        <strain evidence="4 5">CCUG 60883</strain>
        <strain evidence="3 6">CCUG 60885</strain>
    </source>
</reference>
<feature type="region of interest" description="Disordered" evidence="1">
    <location>
        <begin position="28"/>
        <end position="63"/>
    </location>
</feature>
<evidence type="ECO:0000313" key="5">
    <source>
        <dbReference type="Proteomes" id="UP000294844"/>
    </source>
</evidence>
<dbReference type="PROSITE" id="PS51257">
    <property type="entry name" value="PROKAR_LIPOPROTEIN"/>
    <property type="match status" value="1"/>
</dbReference>
<dbReference type="Gene3D" id="3.90.640.20">
    <property type="entry name" value="Heat-shock cognate protein, ATPase"/>
    <property type="match status" value="1"/>
</dbReference>
<dbReference type="RefSeq" id="WP_078361420.1">
    <property type="nucleotide sequence ID" value="NZ_PECK01000003.1"/>
</dbReference>
<dbReference type="AlphaFoldDB" id="A0A4R8SGF9"/>
<sequence precursor="true">MRLGNLLIASLTAIVCGIVLVGCDRGEAPRDTPAQQSSSASEPAATTSTVTVDPAGASACPKHGGRWDATQGCVIDEVTPQATQHLLIPVQWDASFPELQKAVDELVADIRAKFRTSAERAGAPPEGKQWALNVTFDAYQGKGVHPTDGVRFSISESLGGYHPGFAFRTVTFDRITKQAVTLGSLLIDLAAALPKISALVRSDLRAQLGGVGTEFVDTGTVPEAGNFKNLSLDGDALLFSFEPYQVAAYAEGPMQSRVALSALRDVVKPEYLPA</sequence>
<dbReference type="InterPro" id="IPR021729">
    <property type="entry name" value="DUF3298"/>
</dbReference>